<dbReference type="Pfam" id="PF00534">
    <property type="entry name" value="Glycos_transf_1"/>
    <property type="match status" value="1"/>
</dbReference>
<accession>A0A5B8W310</accession>
<evidence type="ECO:0000259" key="1">
    <source>
        <dbReference type="Pfam" id="PF00534"/>
    </source>
</evidence>
<dbReference type="Proteomes" id="UP000321362">
    <property type="component" value="Chromosome"/>
</dbReference>
<dbReference type="KEGG" id="mgk:FSB76_18925"/>
<dbReference type="RefSeq" id="WP_147056036.1">
    <property type="nucleotide sequence ID" value="NZ_CP042437.1"/>
</dbReference>
<dbReference type="InterPro" id="IPR001296">
    <property type="entry name" value="Glyco_trans_1"/>
</dbReference>
<protein>
    <submittedName>
        <fullName evidence="2">Glycosyltransferase family 4 protein</fullName>
    </submittedName>
</protein>
<dbReference type="PANTHER" id="PTHR45947:SF3">
    <property type="entry name" value="SULFOQUINOVOSYL TRANSFERASE SQD2"/>
    <property type="match status" value="1"/>
</dbReference>
<dbReference type="PANTHER" id="PTHR45947">
    <property type="entry name" value="SULFOQUINOVOSYL TRANSFERASE SQD2"/>
    <property type="match status" value="1"/>
</dbReference>
<evidence type="ECO:0000313" key="2">
    <source>
        <dbReference type="EMBL" id="QEC77909.1"/>
    </source>
</evidence>
<evidence type="ECO:0000313" key="3">
    <source>
        <dbReference type="Proteomes" id="UP000321362"/>
    </source>
</evidence>
<dbReference type="EMBL" id="CP042437">
    <property type="protein sequence ID" value="QEC77909.1"/>
    <property type="molecule type" value="Genomic_DNA"/>
</dbReference>
<organism evidence="2 3">
    <name type="scientific">Mucilaginibacter ginsenosidivorax</name>
    <dbReference type="NCBI Taxonomy" id="862126"/>
    <lineage>
        <taxon>Bacteria</taxon>
        <taxon>Pseudomonadati</taxon>
        <taxon>Bacteroidota</taxon>
        <taxon>Sphingobacteriia</taxon>
        <taxon>Sphingobacteriales</taxon>
        <taxon>Sphingobacteriaceae</taxon>
        <taxon>Mucilaginibacter</taxon>
    </lineage>
</organism>
<name>A0A5B8W310_9SPHI</name>
<keyword evidence="2" id="KW-0808">Transferase</keyword>
<dbReference type="SUPFAM" id="SSF53756">
    <property type="entry name" value="UDP-Glycosyltransferase/glycogen phosphorylase"/>
    <property type="match status" value="1"/>
</dbReference>
<dbReference type="GO" id="GO:0016757">
    <property type="term" value="F:glycosyltransferase activity"/>
    <property type="evidence" value="ECO:0007669"/>
    <property type="project" value="InterPro"/>
</dbReference>
<gene>
    <name evidence="2" type="ORF">FSB76_18925</name>
</gene>
<dbReference type="InterPro" id="IPR050194">
    <property type="entry name" value="Glycosyltransferase_grp1"/>
</dbReference>
<dbReference type="AlphaFoldDB" id="A0A5B8W310"/>
<dbReference type="OrthoDB" id="9790710at2"/>
<dbReference type="Gene3D" id="3.40.50.2000">
    <property type="entry name" value="Glycogen Phosphorylase B"/>
    <property type="match status" value="2"/>
</dbReference>
<sequence length="384" mass="42519">MRLAVITTHPIQYYAPIFKLLAGRIDLKVFYTWGDGAQQKFDPGFGKTVTWDIPLLEGYDYDWVKNTAPDPGSHHFKGIINPGLTNQIEAWQADAILVYGWAYDSHLKAIRHFKNKIPVYFRGDSTLLDVKTGAKQLLRSFFLRWVYSHVDHALYVGSNNCAYFKKYGLKGRQLSFAPHAIDNDRFAAERTEEASKIRSGLGIKPGDVLILFAGKFEEKKSPLLLLNAFLTLNMPNTHLLFVGNGILEGALKTAAGKNNHIHFISFQNQLAMPALYQACNLFCLPSQGPGETWGLAVNEAMAAGKPVLVSDKCGCAADLVNPGVTGEVFETGDISSLTKKLCWLVEDKNRLTILGHNAAAEITNWSFSKQADAMLSVINNTHAN</sequence>
<reference evidence="2 3" key="1">
    <citation type="journal article" date="2013" name="J. Microbiol.">
        <title>Mucilaginibacter ginsenosidivorax sp. nov., with ginsenoside converting activity isolated from sediment.</title>
        <authorList>
            <person name="Kim J.K."/>
            <person name="Choi T.E."/>
            <person name="Liu Q.M."/>
            <person name="Park H.Y."/>
            <person name="Yi T.H."/>
            <person name="Yoon M.H."/>
            <person name="Kim S.C."/>
            <person name="Im W.T."/>
        </authorList>
    </citation>
    <scope>NUCLEOTIDE SEQUENCE [LARGE SCALE GENOMIC DNA]</scope>
    <source>
        <strain evidence="2 3">KHI28</strain>
    </source>
</reference>
<dbReference type="CDD" id="cd03801">
    <property type="entry name" value="GT4_PimA-like"/>
    <property type="match status" value="1"/>
</dbReference>
<keyword evidence="3" id="KW-1185">Reference proteome</keyword>
<feature type="domain" description="Glycosyl transferase family 1" evidence="1">
    <location>
        <begin position="196"/>
        <end position="358"/>
    </location>
</feature>
<proteinExistence type="predicted"/>